<dbReference type="EMBL" id="JAYMYQ010000004">
    <property type="protein sequence ID" value="KAK7340061.1"/>
    <property type="molecule type" value="Genomic_DNA"/>
</dbReference>
<feature type="coiled-coil region" evidence="1">
    <location>
        <begin position="79"/>
        <end position="113"/>
    </location>
</feature>
<dbReference type="PANTHER" id="PTHR36790:SF1">
    <property type="entry name" value="MYELIN TRANSCRIPTION FACTOR"/>
    <property type="match status" value="1"/>
</dbReference>
<organism evidence="3 4">
    <name type="scientific">Canavalia gladiata</name>
    <name type="common">Sword bean</name>
    <name type="synonym">Dolichos gladiatus</name>
    <dbReference type="NCBI Taxonomy" id="3824"/>
    <lineage>
        <taxon>Eukaryota</taxon>
        <taxon>Viridiplantae</taxon>
        <taxon>Streptophyta</taxon>
        <taxon>Embryophyta</taxon>
        <taxon>Tracheophyta</taxon>
        <taxon>Spermatophyta</taxon>
        <taxon>Magnoliopsida</taxon>
        <taxon>eudicotyledons</taxon>
        <taxon>Gunneridae</taxon>
        <taxon>Pentapetalae</taxon>
        <taxon>rosids</taxon>
        <taxon>fabids</taxon>
        <taxon>Fabales</taxon>
        <taxon>Fabaceae</taxon>
        <taxon>Papilionoideae</taxon>
        <taxon>50 kb inversion clade</taxon>
        <taxon>NPAAA clade</taxon>
        <taxon>indigoferoid/millettioid clade</taxon>
        <taxon>Phaseoleae</taxon>
        <taxon>Canavalia</taxon>
    </lineage>
</organism>
<accession>A0AAN9LQQ0</accession>
<evidence type="ECO:0000256" key="1">
    <source>
        <dbReference type="SAM" id="Coils"/>
    </source>
</evidence>
<feature type="region of interest" description="Disordered" evidence="2">
    <location>
        <begin position="1"/>
        <end position="52"/>
    </location>
</feature>
<keyword evidence="4" id="KW-1185">Reference proteome</keyword>
<evidence type="ECO:0000313" key="4">
    <source>
        <dbReference type="Proteomes" id="UP001367508"/>
    </source>
</evidence>
<comment type="caution">
    <text evidence="3">The sequence shown here is derived from an EMBL/GenBank/DDBJ whole genome shotgun (WGS) entry which is preliminary data.</text>
</comment>
<feature type="compositionally biased region" description="Polar residues" evidence="2">
    <location>
        <begin position="197"/>
        <end position="218"/>
    </location>
</feature>
<feature type="compositionally biased region" description="Low complexity" evidence="2">
    <location>
        <begin position="1"/>
        <end position="17"/>
    </location>
</feature>
<protein>
    <recommendedName>
        <fullName evidence="5">High mobility group B protein 6</fullName>
    </recommendedName>
</protein>
<proteinExistence type="predicted"/>
<dbReference type="Proteomes" id="UP001367508">
    <property type="component" value="Unassembled WGS sequence"/>
</dbReference>
<sequence length="218" mass="24773">MQPMQTQTQTQMQTPTTGGPKLRPRSGRTPLQLKNSPADAIYPSSKPKPKPDQLCFEISLIDKENRPIAAAIQPAQPLETSLAEELSAIKKKMERLRADKERTEKMLNEKQAMLDTKMMEMEQRGEIQKNLEIEVDRLFRLKELKYRCMRVSPMRTLREKEQEKIVNESPSLSEKVKTEKTVASESETESVGDECQVLQSPGSACSQTHTTHTTKSDN</sequence>
<name>A0AAN9LQQ0_CANGL</name>
<dbReference type="AlphaFoldDB" id="A0AAN9LQQ0"/>
<reference evidence="3 4" key="1">
    <citation type="submission" date="2024-01" db="EMBL/GenBank/DDBJ databases">
        <title>The genomes of 5 underutilized Papilionoideae crops provide insights into root nodulation and disease resistanc.</title>
        <authorList>
            <person name="Jiang F."/>
        </authorList>
    </citation>
    <scope>NUCLEOTIDE SEQUENCE [LARGE SCALE GENOMIC DNA]</scope>
    <source>
        <strain evidence="3">LVBAO_FW01</strain>
        <tissue evidence="3">Leaves</tissue>
    </source>
</reference>
<keyword evidence="1" id="KW-0175">Coiled coil</keyword>
<feature type="region of interest" description="Disordered" evidence="2">
    <location>
        <begin position="159"/>
        <end position="218"/>
    </location>
</feature>
<dbReference type="PANTHER" id="PTHR36790">
    <property type="entry name" value="MYELIN TRANSCRIPTION FACTOR"/>
    <property type="match status" value="1"/>
</dbReference>
<evidence type="ECO:0000256" key="2">
    <source>
        <dbReference type="SAM" id="MobiDB-lite"/>
    </source>
</evidence>
<gene>
    <name evidence="3" type="ORF">VNO77_20753</name>
</gene>
<evidence type="ECO:0008006" key="5">
    <source>
        <dbReference type="Google" id="ProtNLM"/>
    </source>
</evidence>
<evidence type="ECO:0000313" key="3">
    <source>
        <dbReference type="EMBL" id="KAK7340061.1"/>
    </source>
</evidence>